<dbReference type="PANTHER" id="PTHR13366:SF0">
    <property type="entry name" value="HEAT REPEAT-CONTAINING PROTEIN 6"/>
    <property type="match status" value="1"/>
</dbReference>
<organism evidence="2 3">
    <name type="scientific">Dimargaris verticillata</name>
    <dbReference type="NCBI Taxonomy" id="2761393"/>
    <lineage>
        <taxon>Eukaryota</taxon>
        <taxon>Fungi</taxon>
        <taxon>Fungi incertae sedis</taxon>
        <taxon>Zoopagomycota</taxon>
        <taxon>Kickxellomycotina</taxon>
        <taxon>Dimargaritomycetes</taxon>
        <taxon>Dimargaritales</taxon>
        <taxon>Dimargaritaceae</taxon>
        <taxon>Dimargaris</taxon>
    </lineage>
</organism>
<protein>
    <recommendedName>
        <fullName evidence="1">DUF4042 domain-containing protein</fullName>
    </recommendedName>
</protein>
<accession>A0A9W8EE05</accession>
<dbReference type="InterPro" id="IPR025283">
    <property type="entry name" value="DUF4042"/>
</dbReference>
<proteinExistence type="predicted"/>
<dbReference type="OrthoDB" id="422637at2759"/>
<dbReference type="PANTHER" id="PTHR13366">
    <property type="entry name" value="MALARIA ANTIGEN-RELATED"/>
    <property type="match status" value="1"/>
</dbReference>
<name>A0A9W8EE05_9FUNG</name>
<dbReference type="AlphaFoldDB" id="A0A9W8EE05"/>
<evidence type="ECO:0000259" key="1">
    <source>
        <dbReference type="Pfam" id="PF13251"/>
    </source>
</evidence>
<gene>
    <name evidence="2" type="ORF">H4R34_002510</name>
</gene>
<keyword evidence="3" id="KW-1185">Reference proteome</keyword>
<sequence length="840" mass="90860">MSKSSPAGTKSGFQALKSLDQLRHDPTRPLQATLDALGSVAKACAQAGTKQPTLTAEAGTVLIAVLVQKSTQLTTSLPPTQRTATARVVAQTLRSVKACLVADKRALAPHTAELTSALQVCLFHRMPRQLHLTHLPSPTRPISSESEFTEYPLSDAPGRAARATRGEMVVRQALVCLAAAVKSYPRLLSTIWDQYLPEATVDTRPNLFTLLRQETNSQTRSQVLLTLFTLLDHARSLLQLADDRYSPTAFTPLAVRVARMVSEVHRRLYGLLSGDAGIEQRVLGLRCLAVVASHCPYDHLQLPLVPQLCDAIQPCLCHSDPLVQVQALTALTALVSRTERLSSQLFSTIMSCKARYRGHTDTLTNVCQVGAFDGTGELLVRQALGHLMVALVNAYPAQLTSIVPTWLENTSTHFEASPPSLQVEFINVVEACYKHGMLENSVLSSTTSTPIPGNQYVETLVLRHIGNVGPPVRTALYDLVASIPPKVFESLAASQCNAVAHLTLAGTEDDSSEVQVAAFRALGFLAMHQIYREDLVFIVDALHRVSHDAIPQTLLATRIKAAWAFANLTDAMAWAIQHTPADAALYFNGPLWEGLVRSGLALLPGDERLKISGLRVLGNLLGMAQTAWFRQGGRDVSRVLPTLAKQVGQGPFKVRWNACHALGNILKNPTLPAVGEWNQCVRQSVEALVQALDNPKNMKVRINATTALGSPPTLDNYGGSDAAVNTAESILKATQAETADLLSSLGMPSVTIDQELLPSPNSSPARVCTLTGVTDTWRQNHHYQLLLVEALQRALQNLSTLLATVSLAPSIAELTAKLAHSSAHWQRLQAAGVYADQPSR</sequence>
<comment type="caution">
    <text evidence="2">The sequence shown here is derived from an EMBL/GenBank/DDBJ whole genome shotgun (WGS) entry which is preliminary data.</text>
</comment>
<dbReference type="Gene3D" id="1.25.10.10">
    <property type="entry name" value="Leucine-rich Repeat Variant"/>
    <property type="match status" value="2"/>
</dbReference>
<dbReference type="EMBL" id="JANBQB010000176">
    <property type="protein sequence ID" value="KAJ1980284.1"/>
    <property type="molecule type" value="Genomic_DNA"/>
</dbReference>
<dbReference type="Pfam" id="PF13251">
    <property type="entry name" value="DUF4042"/>
    <property type="match status" value="1"/>
</dbReference>
<dbReference type="Proteomes" id="UP001151582">
    <property type="component" value="Unassembled WGS sequence"/>
</dbReference>
<feature type="domain" description="DUF4042" evidence="1">
    <location>
        <begin position="171"/>
        <end position="341"/>
    </location>
</feature>
<reference evidence="2" key="1">
    <citation type="submission" date="2022-07" db="EMBL/GenBank/DDBJ databases">
        <title>Phylogenomic reconstructions and comparative analyses of Kickxellomycotina fungi.</title>
        <authorList>
            <person name="Reynolds N.K."/>
            <person name="Stajich J.E."/>
            <person name="Barry K."/>
            <person name="Grigoriev I.V."/>
            <person name="Crous P."/>
            <person name="Smith M.E."/>
        </authorList>
    </citation>
    <scope>NUCLEOTIDE SEQUENCE</scope>
    <source>
        <strain evidence="2">RSA 567</strain>
    </source>
</reference>
<dbReference type="SUPFAM" id="SSF48371">
    <property type="entry name" value="ARM repeat"/>
    <property type="match status" value="1"/>
</dbReference>
<dbReference type="InterPro" id="IPR016024">
    <property type="entry name" value="ARM-type_fold"/>
</dbReference>
<evidence type="ECO:0000313" key="3">
    <source>
        <dbReference type="Proteomes" id="UP001151582"/>
    </source>
</evidence>
<dbReference type="InterPro" id="IPR052107">
    <property type="entry name" value="HEAT6"/>
</dbReference>
<dbReference type="InterPro" id="IPR011989">
    <property type="entry name" value="ARM-like"/>
</dbReference>
<evidence type="ECO:0000313" key="2">
    <source>
        <dbReference type="EMBL" id="KAJ1980284.1"/>
    </source>
</evidence>